<proteinExistence type="predicted"/>
<dbReference type="InterPro" id="IPR011006">
    <property type="entry name" value="CheY-like_superfamily"/>
</dbReference>
<dbReference type="RefSeq" id="WP_121170534.1">
    <property type="nucleotide sequence ID" value="NZ_RBIE01000001.1"/>
</dbReference>
<evidence type="ECO:0000256" key="7">
    <source>
        <dbReference type="ARBA" id="ARBA00022840"/>
    </source>
</evidence>
<dbReference type="GO" id="GO:0005737">
    <property type="term" value="C:cytoplasm"/>
    <property type="evidence" value="ECO:0007669"/>
    <property type="project" value="UniProtKB-SubCell"/>
</dbReference>
<evidence type="ECO:0000256" key="13">
    <source>
        <dbReference type="ARBA" id="ARBA00023231"/>
    </source>
</evidence>
<keyword evidence="5 16" id="KW-0597">Phosphoprotein</keyword>
<dbReference type="InterPro" id="IPR002078">
    <property type="entry name" value="Sigma_54_int"/>
</dbReference>
<evidence type="ECO:0000256" key="5">
    <source>
        <dbReference type="ARBA" id="ARBA00022553"/>
    </source>
</evidence>
<evidence type="ECO:0000256" key="3">
    <source>
        <dbReference type="ARBA" id="ARBA00022490"/>
    </source>
</evidence>
<dbReference type="Gene3D" id="1.10.10.60">
    <property type="entry name" value="Homeodomain-like"/>
    <property type="match status" value="1"/>
</dbReference>
<dbReference type="PROSITE" id="PS50110">
    <property type="entry name" value="RESPONSE_REGULATORY"/>
    <property type="match status" value="1"/>
</dbReference>
<evidence type="ECO:0000256" key="15">
    <source>
        <dbReference type="ARBA" id="ARBA00031910"/>
    </source>
</evidence>
<keyword evidence="7" id="KW-0067">ATP-binding</keyword>
<evidence type="ECO:0000259" key="18">
    <source>
        <dbReference type="PROSITE" id="PS50110"/>
    </source>
</evidence>
<keyword evidence="8" id="KW-0902">Two-component regulatory system</keyword>
<dbReference type="Pfam" id="PF00072">
    <property type="entry name" value="Response_reg"/>
    <property type="match status" value="1"/>
</dbReference>
<dbReference type="SUPFAM" id="SSF52172">
    <property type="entry name" value="CheY-like"/>
    <property type="match status" value="1"/>
</dbReference>
<evidence type="ECO:0000256" key="11">
    <source>
        <dbReference type="ARBA" id="ARBA00023159"/>
    </source>
</evidence>
<gene>
    <name evidence="19" type="ORF">C7457_0973</name>
</gene>
<dbReference type="Pfam" id="PF25601">
    <property type="entry name" value="AAA_lid_14"/>
    <property type="match status" value="1"/>
</dbReference>
<dbReference type="SUPFAM" id="SSF52540">
    <property type="entry name" value="P-loop containing nucleoside triphosphate hydrolases"/>
    <property type="match status" value="1"/>
</dbReference>
<comment type="caution">
    <text evidence="19">The sequence shown here is derived from an EMBL/GenBank/DDBJ whole genome shotgun (WGS) entry which is preliminary data.</text>
</comment>
<dbReference type="CDD" id="cd00009">
    <property type="entry name" value="AAA"/>
    <property type="match status" value="1"/>
</dbReference>
<evidence type="ECO:0000256" key="2">
    <source>
        <dbReference type="ARBA" id="ARBA00019059"/>
    </source>
</evidence>
<evidence type="ECO:0000256" key="4">
    <source>
        <dbReference type="ARBA" id="ARBA00022491"/>
    </source>
</evidence>
<sequence>MARILVADDERSIRLVLRKYLQSKGHQVVEAENGQEALSILEKGEVDVAFVDIKMPKLSGLEILERVKEVPIVILTAYGTVDYTVRAIERGAVEYITKPFSFEEISQVLDKFLKREKVEDYSFVSEGEVVGSSKKMQEIFKLVGKVARSSITVLITGESGTGKEVIAKAIHRYSDRKDKPFVAVNCAALPPNLLEAELFGYEKGAFTGALSSRRGLFEQADGGTLFLDEIGELPLELQAKLLRVLQDKEIRRIGSERTKKVDVRVVAATNRDLEEEVRRGKFREDLYFRLNVVKVEIPPLRERKEDVIPLAYHFIRKFSNEFKLPLKELSEEAVDFLMAYHFPGNVRELENMILRAMVLSSSDFITASDLKGSVREGGAPSFEEAIRSFIQRVFTVEQKEENNLYRVVIESAERILITEVLRRCNFNQVKASKVLGIHRNTLRKKIRELGIEL</sequence>
<keyword evidence="13" id="KW-0535">Nitrogen fixation</keyword>
<feature type="domain" description="Sigma-54 factor interaction" evidence="17">
    <location>
        <begin position="129"/>
        <end position="358"/>
    </location>
</feature>
<evidence type="ECO:0000256" key="14">
    <source>
        <dbReference type="ARBA" id="ARBA00029881"/>
    </source>
</evidence>
<dbReference type="InterPro" id="IPR001789">
    <property type="entry name" value="Sig_transdc_resp-reg_receiver"/>
</dbReference>
<comment type="subcellular location">
    <subcellularLocation>
        <location evidence="1">Cytoplasm</location>
    </subcellularLocation>
</comment>
<dbReference type="Pfam" id="PF02954">
    <property type="entry name" value="HTH_8"/>
    <property type="match status" value="1"/>
</dbReference>
<dbReference type="AlphaFoldDB" id="A0A420W9Y2"/>
<dbReference type="InterPro" id="IPR003593">
    <property type="entry name" value="AAA+_ATPase"/>
</dbReference>
<feature type="domain" description="Response regulatory" evidence="18">
    <location>
        <begin position="3"/>
        <end position="113"/>
    </location>
</feature>
<dbReference type="InterPro" id="IPR025943">
    <property type="entry name" value="Sigma_54_int_dom_ATP-bd_2"/>
</dbReference>
<dbReference type="PROSITE" id="PS50045">
    <property type="entry name" value="SIGMA54_INTERACT_4"/>
    <property type="match status" value="1"/>
</dbReference>
<evidence type="ECO:0000256" key="8">
    <source>
        <dbReference type="ARBA" id="ARBA00023012"/>
    </source>
</evidence>
<dbReference type="Proteomes" id="UP000280881">
    <property type="component" value="Unassembled WGS sequence"/>
</dbReference>
<feature type="modified residue" description="4-aspartylphosphate" evidence="16">
    <location>
        <position position="52"/>
    </location>
</feature>
<dbReference type="InterPro" id="IPR058031">
    <property type="entry name" value="AAA_lid_NorR"/>
</dbReference>
<dbReference type="FunFam" id="3.40.50.300:FF:000006">
    <property type="entry name" value="DNA-binding transcriptional regulator NtrC"/>
    <property type="match status" value="1"/>
</dbReference>
<dbReference type="PRINTS" id="PR01590">
    <property type="entry name" value="HTHFIS"/>
</dbReference>
<dbReference type="InterPro" id="IPR002197">
    <property type="entry name" value="HTH_Fis"/>
</dbReference>
<dbReference type="CDD" id="cd17536">
    <property type="entry name" value="REC_YesN-like"/>
    <property type="match status" value="1"/>
</dbReference>
<dbReference type="PROSITE" id="PS00676">
    <property type="entry name" value="SIGMA54_INTERACT_2"/>
    <property type="match status" value="1"/>
</dbReference>
<dbReference type="GO" id="GO:0005524">
    <property type="term" value="F:ATP binding"/>
    <property type="evidence" value="ECO:0007669"/>
    <property type="project" value="UniProtKB-KW"/>
</dbReference>
<keyword evidence="10" id="KW-0238">DNA-binding</keyword>
<dbReference type="Gene3D" id="3.40.50.2300">
    <property type="match status" value="1"/>
</dbReference>
<evidence type="ECO:0000256" key="9">
    <source>
        <dbReference type="ARBA" id="ARBA00023015"/>
    </source>
</evidence>
<keyword evidence="6" id="KW-0547">Nucleotide-binding</keyword>
<dbReference type="SMART" id="SM00382">
    <property type="entry name" value="AAA"/>
    <property type="match status" value="1"/>
</dbReference>
<evidence type="ECO:0000256" key="1">
    <source>
        <dbReference type="ARBA" id="ARBA00004496"/>
    </source>
</evidence>
<evidence type="ECO:0000256" key="12">
    <source>
        <dbReference type="ARBA" id="ARBA00023163"/>
    </source>
</evidence>
<keyword evidence="9" id="KW-0805">Transcription regulation</keyword>
<dbReference type="PANTHER" id="PTHR32071">
    <property type="entry name" value="TRANSCRIPTIONAL REGULATORY PROTEIN"/>
    <property type="match status" value="1"/>
</dbReference>
<evidence type="ECO:0000313" key="20">
    <source>
        <dbReference type="Proteomes" id="UP000280881"/>
    </source>
</evidence>
<protein>
    <recommendedName>
        <fullName evidence="2">DNA-binding transcriptional regulator NtrC</fullName>
    </recommendedName>
    <alternativeName>
        <fullName evidence="14">Nitrogen regulation protein NR(I)</fullName>
    </alternativeName>
    <alternativeName>
        <fullName evidence="15">Nitrogen regulator I</fullName>
    </alternativeName>
</protein>
<dbReference type="GO" id="GO:0043565">
    <property type="term" value="F:sequence-specific DNA binding"/>
    <property type="evidence" value="ECO:0007669"/>
    <property type="project" value="InterPro"/>
</dbReference>
<dbReference type="PROSITE" id="PS00675">
    <property type="entry name" value="SIGMA54_INTERACT_1"/>
    <property type="match status" value="1"/>
</dbReference>
<dbReference type="GO" id="GO:0006355">
    <property type="term" value="P:regulation of DNA-templated transcription"/>
    <property type="evidence" value="ECO:0007669"/>
    <property type="project" value="InterPro"/>
</dbReference>
<dbReference type="SUPFAM" id="SSF46689">
    <property type="entry name" value="Homeodomain-like"/>
    <property type="match status" value="1"/>
</dbReference>
<dbReference type="EMBL" id="RBIE01000001">
    <property type="protein sequence ID" value="RKQ64082.1"/>
    <property type="molecule type" value="Genomic_DNA"/>
</dbReference>
<evidence type="ECO:0000256" key="10">
    <source>
        <dbReference type="ARBA" id="ARBA00023125"/>
    </source>
</evidence>
<dbReference type="PANTHER" id="PTHR32071:SF95">
    <property type="entry name" value="DNA-BINDING TRANSCRIPTIONAL REGULATOR NTRC"/>
    <property type="match status" value="1"/>
</dbReference>
<keyword evidence="11" id="KW-0010">Activator</keyword>
<dbReference type="PROSITE" id="PS00688">
    <property type="entry name" value="SIGMA54_INTERACT_3"/>
    <property type="match status" value="1"/>
</dbReference>
<reference evidence="19 20" key="1">
    <citation type="submission" date="2018-10" db="EMBL/GenBank/DDBJ databases">
        <title>Genomic Encyclopedia of Type Strains, Phase IV (KMG-IV): sequencing the most valuable type-strain genomes for metagenomic binning, comparative biology and taxonomic classification.</title>
        <authorList>
            <person name="Goeker M."/>
        </authorList>
    </citation>
    <scope>NUCLEOTIDE SEQUENCE [LARGE SCALE GENOMIC DNA]</scope>
    <source>
        <strain evidence="19 20">DSM 15521</strain>
    </source>
</reference>
<keyword evidence="12" id="KW-0804">Transcription</keyword>
<organism evidence="19 20">
    <name type="scientific">Thermovibrio guaymasensis</name>
    <dbReference type="NCBI Taxonomy" id="240167"/>
    <lineage>
        <taxon>Bacteria</taxon>
        <taxon>Pseudomonadati</taxon>
        <taxon>Aquificota</taxon>
        <taxon>Aquificia</taxon>
        <taxon>Desulfurobacteriales</taxon>
        <taxon>Desulfurobacteriaceae</taxon>
        <taxon>Thermovibrio</taxon>
    </lineage>
</organism>
<dbReference type="Gene3D" id="3.40.50.300">
    <property type="entry name" value="P-loop containing nucleotide triphosphate hydrolases"/>
    <property type="match status" value="1"/>
</dbReference>
<dbReference type="SMART" id="SM00448">
    <property type="entry name" value="REC"/>
    <property type="match status" value="1"/>
</dbReference>
<dbReference type="InterPro" id="IPR027417">
    <property type="entry name" value="P-loop_NTPase"/>
</dbReference>
<evidence type="ECO:0000313" key="19">
    <source>
        <dbReference type="EMBL" id="RKQ64082.1"/>
    </source>
</evidence>
<evidence type="ECO:0000259" key="17">
    <source>
        <dbReference type="PROSITE" id="PS50045"/>
    </source>
</evidence>
<dbReference type="InterPro" id="IPR025662">
    <property type="entry name" value="Sigma_54_int_dom_ATP-bd_1"/>
</dbReference>
<name>A0A420W9Y2_9BACT</name>
<evidence type="ECO:0000256" key="6">
    <source>
        <dbReference type="ARBA" id="ARBA00022741"/>
    </source>
</evidence>
<dbReference type="Pfam" id="PF00158">
    <property type="entry name" value="Sigma54_activat"/>
    <property type="match status" value="1"/>
</dbReference>
<keyword evidence="4" id="KW-0678">Repressor</keyword>
<dbReference type="InterPro" id="IPR009057">
    <property type="entry name" value="Homeodomain-like_sf"/>
</dbReference>
<keyword evidence="3" id="KW-0963">Cytoplasm</keyword>
<accession>A0A420W9Y2</accession>
<evidence type="ECO:0000256" key="16">
    <source>
        <dbReference type="PROSITE-ProRule" id="PRU00169"/>
    </source>
</evidence>
<dbReference type="OrthoDB" id="9334at2"/>
<keyword evidence="20" id="KW-1185">Reference proteome</keyword>
<dbReference type="Gene3D" id="1.10.8.60">
    <property type="match status" value="1"/>
</dbReference>
<dbReference type="GO" id="GO:0000160">
    <property type="term" value="P:phosphorelay signal transduction system"/>
    <property type="evidence" value="ECO:0007669"/>
    <property type="project" value="UniProtKB-KW"/>
</dbReference>
<dbReference type="InterPro" id="IPR025944">
    <property type="entry name" value="Sigma_54_int_dom_CS"/>
</dbReference>